<organism evidence="2 3">
    <name type="scientific">Bhargavaea ginsengi</name>
    <dbReference type="NCBI Taxonomy" id="426757"/>
    <lineage>
        <taxon>Bacteria</taxon>
        <taxon>Bacillati</taxon>
        <taxon>Bacillota</taxon>
        <taxon>Bacilli</taxon>
        <taxon>Bacillales</taxon>
        <taxon>Caryophanaceae</taxon>
        <taxon>Bhargavaea</taxon>
    </lineage>
</organism>
<reference evidence="3" key="1">
    <citation type="submission" date="2016-10" db="EMBL/GenBank/DDBJ databases">
        <authorList>
            <person name="Varghese N."/>
            <person name="Submissions S."/>
        </authorList>
    </citation>
    <scope>NUCLEOTIDE SEQUENCE [LARGE SCALE GENOMIC DNA]</scope>
    <source>
        <strain evidence="3">CGMCC 1.6763</strain>
    </source>
</reference>
<keyword evidence="1" id="KW-0472">Membrane</keyword>
<keyword evidence="1" id="KW-0812">Transmembrane</keyword>
<protein>
    <submittedName>
        <fullName evidence="2">Uncharacterized protein</fullName>
    </submittedName>
</protein>
<keyword evidence="1" id="KW-1133">Transmembrane helix</keyword>
<dbReference type="AlphaFoldDB" id="A0A1H6UQ63"/>
<dbReference type="Proteomes" id="UP000199200">
    <property type="component" value="Unassembled WGS sequence"/>
</dbReference>
<feature type="transmembrane region" description="Helical" evidence="1">
    <location>
        <begin position="6"/>
        <end position="32"/>
    </location>
</feature>
<sequence length="40" mass="4784">MIVSLLFFKIMVWGSIIISALLMIAVFLYFLYEIKKNEVW</sequence>
<keyword evidence="3" id="KW-1185">Reference proteome</keyword>
<evidence type="ECO:0000256" key="1">
    <source>
        <dbReference type="SAM" id="Phobius"/>
    </source>
</evidence>
<proteinExistence type="predicted"/>
<evidence type="ECO:0000313" key="3">
    <source>
        <dbReference type="Proteomes" id="UP000199200"/>
    </source>
</evidence>
<name>A0A1H6UQ63_9BACL</name>
<gene>
    <name evidence="2" type="ORF">SAMN04488127_0752</name>
</gene>
<dbReference type="EMBL" id="FNZF01000001">
    <property type="protein sequence ID" value="SEI90390.1"/>
    <property type="molecule type" value="Genomic_DNA"/>
</dbReference>
<accession>A0A1H6UQ63</accession>
<dbReference type="STRING" id="426757.SAMN04488127_0752"/>
<evidence type="ECO:0000313" key="2">
    <source>
        <dbReference type="EMBL" id="SEI90390.1"/>
    </source>
</evidence>